<protein>
    <submittedName>
        <fullName evidence="1">Uncharacterized protein</fullName>
    </submittedName>
</protein>
<dbReference type="EMBL" id="CP111027">
    <property type="protein sequence ID" value="WAR29965.1"/>
    <property type="molecule type" value="Genomic_DNA"/>
</dbReference>
<proteinExistence type="predicted"/>
<reference evidence="1" key="1">
    <citation type="submission" date="2022-11" db="EMBL/GenBank/DDBJ databases">
        <title>Centuries of genome instability and evolution in soft-shell clam transmissible cancer (bioRxiv).</title>
        <authorList>
            <person name="Hart S.F.M."/>
            <person name="Yonemitsu M.A."/>
            <person name="Giersch R.M."/>
            <person name="Beal B.F."/>
            <person name="Arriagada G."/>
            <person name="Davis B.W."/>
            <person name="Ostrander E.A."/>
            <person name="Goff S.P."/>
            <person name="Metzger M.J."/>
        </authorList>
    </citation>
    <scope>NUCLEOTIDE SEQUENCE</scope>
    <source>
        <strain evidence="1">MELC-2E11</strain>
        <tissue evidence="1">Siphon/mantle</tissue>
    </source>
</reference>
<gene>
    <name evidence="1" type="ORF">MAR_003533</name>
</gene>
<evidence type="ECO:0000313" key="2">
    <source>
        <dbReference type="Proteomes" id="UP001164746"/>
    </source>
</evidence>
<dbReference type="Proteomes" id="UP001164746">
    <property type="component" value="Chromosome 16"/>
</dbReference>
<organism evidence="1 2">
    <name type="scientific">Mya arenaria</name>
    <name type="common">Soft-shell clam</name>
    <dbReference type="NCBI Taxonomy" id="6604"/>
    <lineage>
        <taxon>Eukaryota</taxon>
        <taxon>Metazoa</taxon>
        <taxon>Spiralia</taxon>
        <taxon>Lophotrochozoa</taxon>
        <taxon>Mollusca</taxon>
        <taxon>Bivalvia</taxon>
        <taxon>Autobranchia</taxon>
        <taxon>Heteroconchia</taxon>
        <taxon>Euheterodonta</taxon>
        <taxon>Imparidentia</taxon>
        <taxon>Neoheterodontei</taxon>
        <taxon>Myida</taxon>
        <taxon>Myoidea</taxon>
        <taxon>Myidae</taxon>
        <taxon>Mya</taxon>
    </lineage>
</organism>
<evidence type="ECO:0000313" key="1">
    <source>
        <dbReference type="EMBL" id="WAR29965.1"/>
    </source>
</evidence>
<name>A0ABY7G6B4_MYAAR</name>
<accession>A0ABY7G6B4</accession>
<keyword evidence="2" id="KW-1185">Reference proteome</keyword>
<sequence>MIHLLEKTQYEIYEDFKNKYPYIEMSLCRFENCKQYFVRSVRPKMNTVFKSCRRYRKEILHEQYSGDSQVHVYERAKENVIRVVNTSSNFFQKKWTHQEDQKVKWIIMKKMRNVHEYLKSLMDTLSFHEHKAQRQHDHCKHLIANLPLKAHYGSKCTSTYNRSTMTAPPCTRLRMDAVQNKSRYYLGVISRFDEFGYRQFNRSYVDTSHGKCW</sequence>